<dbReference type="KEGG" id="azc:AZC_1828"/>
<accession>A8I284</accession>
<dbReference type="HOGENOM" id="CLU_001570_17_4_5"/>
<feature type="transmembrane region" description="Helical" evidence="5">
    <location>
        <begin position="450"/>
        <end position="470"/>
    </location>
</feature>
<dbReference type="PANTHER" id="PTHR34219:SF3">
    <property type="entry name" value="BLL7967 PROTEIN"/>
    <property type="match status" value="1"/>
</dbReference>
<dbReference type="InterPro" id="IPR008254">
    <property type="entry name" value="Flavodoxin/NO_synth"/>
</dbReference>
<dbReference type="SUPFAM" id="SSF52343">
    <property type="entry name" value="Ferredoxin reductase-like, C-terminal NADP-linked domain"/>
    <property type="match status" value="1"/>
</dbReference>
<dbReference type="EMBL" id="AP009384">
    <property type="protein sequence ID" value="BAF87826.1"/>
    <property type="molecule type" value="Genomic_DNA"/>
</dbReference>
<dbReference type="AlphaFoldDB" id="A8I284"/>
<dbReference type="InterPro" id="IPR017927">
    <property type="entry name" value="FAD-bd_FR_type"/>
</dbReference>
<feature type="domain" description="FAD-binding FR-type" evidence="7">
    <location>
        <begin position="649"/>
        <end position="816"/>
    </location>
</feature>
<dbReference type="PROSITE" id="PS50902">
    <property type="entry name" value="FLAVODOXIN_LIKE"/>
    <property type="match status" value="1"/>
</dbReference>
<feature type="region of interest" description="Disordered" evidence="4">
    <location>
        <begin position="284"/>
        <end position="357"/>
    </location>
</feature>
<feature type="transmembrane region" description="Helical" evidence="5">
    <location>
        <begin position="67"/>
        <end position="89"/>
    </location>
</feature>
<proteinExistence type="predicted"/>
<dbReference type="Pfam" id="PF00175">
    <property type="entry name" value="NAD_binding_1"/>
    <property type="match status" value="1"/>
</dbReference>
<keyword evidence="5" id="KW-0812">Transmembrane</keyword>
<dbReference type="eggNOG" id="COG0369">
    <property type="taxonomic scope" value="Bacteria"/>
</dbReference>
<dbReference type="SUPFAM" id="SSF63380">
    <property type="entry name" value="Riboflavin synthase domain-like"/>
    <property type="match status" value="1"/>
</dbReference>
<keyword evidence="5" id="KW-0472">Membrane</keyword>
<dbReference type="InterPro" id="IPR001433">
    <property type="entry name" value="OxRdtase_FAD/NAD-bd"/>
</dbReference>
<evidence type="ECO:0000256" key="3">
    <source>
        <dbReference type="ARBA" id="ARBA00022982"/>
    </source>
</evidence>
<dbReference type="InterPro" id="IPR039261">
    <property type="entry name" value="FNR_nucleotide-bd"/>
</dbReference>
<reference evidence="8 9" key="5">
    <citation type="journal article" date="2010" name="Appl. Environ. Microbiol.">
        <title>phrR-like gene praR of Azorhizobium caulinodans ORS571 is essential for symbiosis with Sesbania rostrata and is involved in expression of reb genes.</title>
        <authorList>
            <person name="Akiba N."/>
            <person name="Aono T."/>
            <person name="Toyazaki H."/>
            <person name="Sato S."/>
            <person name="Oyaizu H."/>
        </authorList>
    </citation>
    <scope>NUCLEOTIDE SEQUENCE [LARGE SCALE GENOMIC DNA]</scope>
    <source>
        <strain evidence="9">ATCC 43989 / DSM 5975 / JCM 20966 / LMG 6465 / NBRC 14845 / NCIMB 13405 / ORS 571</strain>
    </source>
</reference>
<dbReference type="InterPro" id="IPR005625">
    <property type="entry name" value="PepSY-ass_TM"/>
</dbReference>
<feature type="domain" description="Flavodoxin-like" evidence="6">
    <location>
        <begin position="498"/>
        <end position="635"/>
    </location>
</feature>
<keyword evidence="5" id="KW-1133">Transmembrane helix</keyword>
<reference evidence="8 9" key="1">
    <citation type="journal article" date="2007" name="Appl. Environ. Microbiol.">
        <title>Rhizobial factors required for stem nodule maturation and maintenance in Sesbania rostrata-Azorhizobium caulinodans ORS571 symbiosis.</title>
        <authorList>
            <person name="Suzuki S."/>
            <person name="Aono T."/>
            <person name="Lee KB."/>
            <person name="Suzuki T."/>
            <person name="Liu CT."/>
            <person name="Miwa H."/>
            <person name="Wakao S."/>
            <person name="Iki T."/>
            <person name="Oyaizu H."/>
        </authorList>
    </citation>
    <scope>NUCLEOTIDE SEQUENCE [LARGE SCALE GENOMIC DNA]</scope>
    <source>
        <strain evidence="9">ATCC 43989 / DSM 5975 / JCM 20966 / LMG 6465 / NBRC 14845 / NCIMB 13405 / ORS 571</strain>
    </source>
</reference>
<dbReference type="eggNOG" id="COG3182">
    <property type="taxonomic scope" value="Bacteria"/>
</dbReference>
<evidence type="ECO:0000256" key="2">
    <source>
        <dbReference type="ARBA" id="ARBA00022643"/>
    </source>
</evidence>
<reference evidence="8 9" key="3">
    <citation type="journal article" date="2008" name="BMC Genomics">
        <title>The genome of the versatile nitrogen fixer Azorhizobium caulinodans ORS571.</title>
        <authorList>
            <person name="Lee KB."/>
            <person name="Backer P.D."/>
            <person name="Aono T."/>
            <person name="Liu CT."/>
            <person name="Suzuki S."/>
            <person name="Suzuki T."/>
            <person name="Kaneko T."/>
            <person name="Yamada M."/>
            <person name="Tabata S."/>
            <person name="Kupfer D.M."/>
            <person name="Najar F.Z."/>
            <person name="Wiley G.B."/>
            <person name="Roe B."/>
            <person name="Binnewies T.T."/>
            <person name="Ussery D.W."/>
            <person name="D'Haeze W."/>
            <person name="Herder J.D."/>
            <person name="Gevers D."/>
            <person name="Vereecke D."/>
            <person name="Holsters M."/>
            <person name="Oyaizu H."/>
        </authorList>
    </citation>
    <scope>NUCLEOTIDE SEQUENCE [LARGE SCALE GENOMIC DNA]</scope>
    <source>
        <strain evidence="9">ATCC 43989 / DSM 5975 / JCM 20966 / LMG 6465 / NBRC 14845 / NCIMB 13405 / ORS 571</strain>
    </source>
</reference>
<keyword evidence="3" id="KW-0249">Electron transport</keyword>
<dbReference type="Proteomes" id="UP000000270">
    <property type="component" value="Chromosome"/>
</dbReference>
<dbReference type="STRING" id="438753.AZC_1828"/>
<dbReference type="CDD" id="cd06200">
    <property type="entry name" value="SiR_like1"/>
    <property type="match status" value="1"/>
</dbReference>
<dbReference type="PANTHER" id="PTHR34219">
    <property type="entry name" value="IRON-REGULATED INNER MEMBRANE PROTEIN-RELATED"/>
    <property type="match status" value="1"/>
</dbReference>
<dbReference type="SUPFAM" id="SSF52218">
    <property type="entry name" value="Flavoproteins"/>
    <property type="match status" value="1"/>
</dbReference>
<dbReference type="GO" id="GO:0016491">
    <property type="term" value="F:oxidoreductase activity"/>
    <property type="evidence" value="ECO:0007669"/>
    <property type="project" value="InterPro"/>
</dbReference>
<dbReference type="PRINTS" id="PR00369">
    <property type="entry name" value="FLAVODOXIN"/>
</dbReference>
<dbReference type="GO" id="GO:0010181">
    <property type="term" value="F:FMN binding"/>
    <property type="evidence" value="ECO:0007669"/>
    <property type="project" value="InterPro"/>
</dbReference>
<evidence type="ECO:0000256" key="1">
    <source>
        <dbReference type="ARBA" id="ARBA00022630"/>
    </source>
</evidence>
<organism evidence="8 9">
    <name type="scientific">Azorhizobium caulinodans (strain ATCC 43989 / DSM 5975 / JCM 20966 / LMG 6465 / NBRC 14845 / NCIMB 13405 / ORS 571)</name>
    <dbReference type="NCBI Taxonomy" id="438753"/>
    <lineage>
        <taxon>Bacteria</taxon>
        <taxon>Pseudomonadati</taxon>
        <taxon>Pseudomonadota</taxon>
        <taxon>Alphaproteobacteria</taxon>
        <taxon>Hyphomicrobiales</taxon>
        <taxon>Xanthobacteraceae</taxon>
        <taxon>Azorhizobium</taxon>
    </lineage>
</organism>
<evidence type="ECO:0000313" key="8">
    <source>
        <dbReference type="EMBL" id="BAF87826.1"/>
    </source>
</evidence>
<dbReference type="Gene3D" id="3.40.50.80">
    <property type="entry name" value="Nucleotide-binding domain of ferredoxin-NADP reductase (FNR) module"/>
    <property type="match status" value="1"/>
</dbReference>
<evidence type="ECO:0000259" key="6">
    <source>
        <dbReference type="PROSITE" id="PS50902"/>
    </source>
</evidence>
<keyword evidence="9" id="KW-1185">Reference proteome</keyword>
<feature type="compositionally biased region" description="Gly residues" evidence="4">
    <location>
        <begin position="335"/>
        <end position="357"/>
    </location>
</feature>
<sequence length="954" mass="102870">MIGRLVELCFPRCYACAVFLSTSPHPFCRCILFCAGTAGFPLRQGSSHARSRGVTPMVKWVLFQLHWFFGITAGIVLAVVGVTGGMLSFEREILVALNPGILTVGKAETAPLAPDALIQRIRAQAPDKTVTSLTVYGDPERSARVMFAPPPGERRGEFLYVNPYDGKLLPRPRGEDAMFTIMFIHRWLAAGEVGKQIVGASTAILIFFALSGLYLRWPRNWASLKTWVFIDFSRRGRSLFWELHSIVGTWVLPFYLLAALTGLTWSYDWYRNAYYDVLGAPRPAQRGPGGAPPQQAQGQQGQGQQAANGAQGAPPQAGQTGTPPAGEAGARGQNGQPGGERGQRGPGGAGGQGGQAGGRADLATLWPVFVKESGGFTQASLRLPVQGASLSIQYIPLNADHERASNTLVLDASGKVREHKRYSDLPLNLKLAGSIFPLHAGSFFGMPGLILMMIASLLMPLFTITGWLLYLDRRRKKKEVARQAAALSDGVTSDAAPVLIAFASQSGTAERLAWQSAGLLKAAGRPVRVTPLGTLRPQDLVAARQVLFVVSTFGEGEAPDSARPFAKLMQAGPAALAGITYGVLALGERSYAHFCGFGRDLDAWLRTSGATPLFDRVEADHEDAAALRHWQAELGALTGTSIEADWTAPAYRSWRLVSRRELNPGSVGLPTFHVVLEPADGADLDWSAGDVAEVGPENAPATLDAFFADWEKAAPAELAVAESHGELRQVLARRHLPAPAEAAGWQTQDFAERLKPLPHREYSIASIPQDGRLELVVRQARTPEGYGLGSGWLTVHAPIGGTVALRIRPNSGFHAPSDGRPLILIGNGTGLAGLRSLLKARIHAGQDRNWLIFGERNADKDFYFREELAGWTASGALERLDTAFSRDAEKLYVQDVLKREADRVKAWVAEGAAIYVCGSLKGMAPAVHQALTDILGADALEAIAQDGRYRRDVY</sequence>
<dbReference type="InterPro" id="IPR001094">
    <property type="entry name" value="Flavdoxin-like"/>
</dbReference>
<feature type="transmembrane region" description="Helical" evidence="5">
    <location>
        <begin position="243"/>
        <end position="265"/>
    </location>
</feature>
<dbReference type="Gene3D" id="3.40.50.360">
    <property type="match status" value="1"/>
</dbReference>
<evidence type="ECO:0000313" key="9">
    <source>
        <dbReference type="Proteomes" id="UP000000270"/>
    </source>
</evidence>
<dbReference type="InterPro" id="IPR001709">
    <property type="entry name" value="Flavoprot_Pyr_Nucl_cyt_Rdtase"/>
</dbReference>
<feature type="transmembrane region" description="Helical" evidence="5">
    <location>
        <begin position="197"/>
        <end position="217"/>
    </location>
</feature>
<gene>
    <name evidence="8" type="ordered locus">AZC_1828</name>
</gene>
<reference evidence="8 9" key="6">
    <citation type="journal article" date="2011" name="Appl. Environ. Microbiol.">
        <title>Involvement of the azorhizobial chromosome partition gene (parA) in the onset of bacteroid differentiation during Sesbania rostrata stem nodule development.</title>
        <authorList>
            <person name="Liu CT."/>
            <person name="Lee KB."/>
            <person name="Wang YS."/>
            <person name="Peng MH."/>
            <person name="Lee KT."/>
            <person name="Suzuki S."/>
            <person name="Suzuki T."/>
            <person name="Oyaizu H."/>
        </authorList>
    </citation>
    <scope>NUCLEOTIDE SEQUENCE [LARGE SCALE GENOMIC DNA]</scope>
    <source>
        <strain evidence="9">ATCC 43989 / DSM 5975 / JCM 20966 / LMG 6465 / NBRC 14845 / NCIMB 13405 / ORS 571</strain>
    </source>
</reference>
<dbReference type="PRINTS" id="PR00371">
    <property type="entry name" value="FPNCR"/>
</dbReference>
<feature type="compositionally biased region" description="Low complexity" evidence="4">
    <location>
        <begin position="284"/>
        <end position="334"/>
    </location>
</feature>
<evidence type="ECO:0000256" key="5">
    <source>
        <dbReference type="SAM" id="Phobius"/>
    </source>
</evidence>
<dbReference type="InterPro" id="IPR029039">
    <property type="entry name" value="Flavoprotein-like_sf"/>
</dbReference>
<keyword evidence="1" id="KW-0285">Flavoprotein</keyword>
<dbReference type="Pfam" id="PF03929">
    <property type="entry name" value="PepSY_TM"/>
    <property type="match status" value="1"/>
</dbReference>
<dbReference type="InterPro" id="IPR017938">
    <property type="entry name" value="Riboflavin_synthase-like_b-brl"/>
</dbReference>
<keyword evidence="2" id="KW-0288">FMN</keyword>
<keyword evidence="3" id="KW-0813">Transport</keyword>
<dbReference type="PROSITE" id="PS51384">
    <property type="entry name" value="FAD_FR"/>
    <property type="match status" value="1"/>
</dbReference>
<protein>
    <submittedName>
        <fullName evidence="8">Sulfite reductase alpha subunit</fullName>
    </submittedName>
</protein>
<name>A8I284_AZOC5</name>
<evidence type="ECO:0000256" key="4">
    <source>
        <dbReference type="SAM" id="MobiDB-lite"/>
    </source>
</evidence>
<reference evidence="9" key="2">
    <citation type="submission" date="2007-04" db="EMBL/GenBank/DDBJ databases">
        <title>Complete genome sequence of the nitrogen-fixing bacterium Azorhizobium caulinodans ORS571.</title>
        <authorList>
            <person name="Lee K.B."/>
            <person name="Backer P.D."/>
            <person name="Aono T."/>
            <person name="Liu C.T."/>
            <person name="Suzuki S."/>
            <person name="Suzuki T."/>
            <person name="Kaneko T."/>
            <person name="Yamada M."/>
            <person name="Tabata S."/>
            <person name="Kupfer D.M."/>
            <person name="Najar F.Z."/>
            <person name="Wiley G.B."/>
            <person name="Roe B."/>
            <person name="Binnewies T."/>
            <person name="Ussery D."/>
            <person name="Vereecke D."/>
            <person name="Gevers D."/>
            <person name="Holsters M."/>
            <person name="Oyaizu H."/>
        </authorList>
    </citation>
    <scope>NUCLEOTIDE SEQUENCE [LARGE SCALE GENOMIC DNA]</scope>
    <source>
        <strain evidence="9">ATCC 43989 / DSM 5975 / JCM 20966 / LMG 6465 / NBRC 14845 / NCIMB 13405 / ORS 571</strain>
    </source>
</reference>
<dbReference type="Pfam" id="PF00258">
    <property type="entry name" value="Flavodoxin_1"/>
    <property type="match status" value="1"/>
</dbReference>
<reference evidence="8 9" key="4">
    <citation type="journal article" date="2009" name="Appl. Environ. Microbiol.">
        <title>Comparative genome-wide transcriptional profiling of Azorhizobium caulinodans ORS571 grown under free-living and symbiotic conditions.</title>
        <authorList>
            <person name="Tsukada S."/>
            <person name="Aono T."/>
            <person name="Akiba N."/>
            <person name="Lee KB."/>
            <person name="Liu CT."/>
            <person name="Toyazaki H."/>
            <person name="Oyaizu H."/>
        </authorList>
    </citation>
    <scope>NUCLEOTIDE SEQUENCE [LARGE SCALE GENOMIC DNA]</scope>
    <source>
        <strain evidence="9">ATCC 43989 / DSM 5975 / JCM 20966 / LMG 6465 / NBRC 14845 / NCIMB 13405 / ORS 571</strain>
    </source>
</reference>
<evidence type="ECO:0000259" key="7">
    <source>
        <dbReference type="PROSITE" id="PS51384"/>
    </source>
</evidence>